<dbReference type="PANTHER" id="PTHR33498:SF1">
    <property type="entry name" value="TRANSPOSASE FOR INSERTION SEQUENCE ELEMENT IS1557"/>
    <property type="match status" value="1"/>
</dbReference>
<feature type="domain" description="Transposase IS204/IS1001/IS1096/IS1165 zinc-finger" evidence="2">
    <location>
        <begin position="32"/>
        <end position="75"/>
    </location>
</feature>
<evidence type="ECO:0000259" key="2">
    <source>
        <dbReference type="Pfam" id="PF14690"/>
    </source>
</evidence>
<gene>
    <name evidence="3" type="ORF">FG385_03820</name>
</gene>
<feature type="region of interest" description="Disordered" evidence="1">
    <location>
        <begin position="165"/>
        <end position="185"/>
    </location>
</feature>
<dbReference type="InterPro" id="IPR029261">
    <property type="entry name" value="Transposase_Znf"/>
</dbReference>
<keyword evidence="4" id="KW-1185">Reference proteome</keyword>
<protein>
    <submittedName>
        <fullName evidence="3">Transposase</fullName>
    </submittedName>
</protein>
<reference evidence="3 4" key="1">
    <citation type="submission" date="2019-06" db="EMBL/GenBank/DDBJ databases">
        <title>Amycolatopsis alkalitolerans sp. nov., isolated from Gastrodia elata Blume.</title>
        <authorList>
            <person name="Narsing Rao M.P."/>
            <person name="Li W.J."/>
        </authorList>
    </citation>
    <scope>NUCLEOTIDE SEQUENCE [LARGE SCALE GENOMIC DNA]</scope>
    <source>
        <strain evidence="3 4">SYSUP0005</strain>
    </source>
</reference>
<dbReference type="PANTHER" id="PTHR33498">
    <property type="entry name" value="TRANSPOSASE FOR INSERTION SEQUENCE ELEMENT IS1557"/>
    <property type="match status" value="1"/>
</dbReference>
<evidence type="ECO:0000313" key="4">
    <source>
        <dbReference type="Proteomes" id="UP000305546"/>
    </source>
</evidence>
<comment type="caution">
    <text evidence="3">The sequence shown here is derived from an EMBL/GenBank/DDBJ whole genome shotgun (WGS) entry which is preliminary data.</text>
</comment>
<proteinExistence type="predicted"/>
<dbReference type="AlphaFoldDB" id="A0A5C4M8N2"/>
<organism evidence="3 4">
    <name type="scientific">Amycolatopsis alkalitolerans</name>
    <dbReference type="NCBI Taxonomy" id="2547244"/>
    <lineage>
        <taxon>Bacteria</taxon>
        <taxon>Bacillati</taxon>
        <taxon>Actinomycetota</taxon>
        <taxon>Actinomycetes</taxon>
        <taxon>Pseudonocardiales</taxon>
        <taxon>Pseudonocardiaceae</taxon>
        <taxon>Amycolatopsis</taxon>
    </lineage>
</organism>
<evidence type="ECO:0000256" key="1">
    <source>
        <dbReference type="SAM" id="MobiDB-lite"/>
    </source>
</evidence>
<dbReference type="InterPro" id="IPR047951">
    <property type="entry name" value="Transpos_ISL3"/>
</dbReference>
<dbReference type="Pfam" id="PF14690">
    <property type="entry name" value="Zn_ribbon_ISL3"/>
    <property type="match status" value="1"/>
</dbReference>
<sequence>MLWPHLARVRIEAVSAAGGAVQIRARTRSASAACSGCGSVSERVHSRYERRLSDTASAGREVLIRLTVRRLFCDNADCAKTTFAEQVPGLAARYARRTTVLERVLCAVGLALGGRAGARLTWHLAASVSRMTLVRMVRAQSDPDRPTPRVLGVDDFALRRGHRFGVSPPQNDRAGSMHHHNLAGCRPTPIRKARCSRPPQWYRLPLWSPRSSPDRAAP</sequence>
<name>A0A5C4M8N2_9PSEU</name>
<accession>A0A5C4M8N2</accession>
<dbReference type="Proteomes" id="UP000305546">
    <property type="component" value="Unassembled WGS sequence"/>
</dbReference>
<dbReference type="EMBL" id="VDFW01000002">
    <property type="protein sequence ID" value="TNC29213.1"/>
    <property type="molecule type" value="Genomic_DNA"/>
</dbReference>
<evidence type="ECO:0000313" key="3">
    <source>
        <dbReference type="EMBL" id="TNC29213.1"/>
    </source>
</evidence>